<evidence type="ECO:0000256" key="1">
    <source>
        <dbReference type="ARBA" id="ARBA00051114"/>
    </source>
</evidence>
<reference evidence="5 6" key="1">
    <citation type="submission" date="2016-09" db="EMBL/GenBank/DDBJ databases">
        <title>Rhizobium sp. nov., a novel species isolated from the rice rhizosphere.</title>
        <authorList>
            <person name="Zhao J."/>
            <person name="Zhang X."/>
        </authorList>
    </citation>
    <scope>NUCLEOTIDE SEQUENCE [LARGE SCALE GENOMIC DNA]</scope>
    <source>
        <strain evidence="5 6">MH17</strain>
    </source>
</reference>
<dbReference type="InterPro" id="IPR013656">
    <property type="entry name" value="PAS_4"/>
</dbReference>
<keyword evidence="5" id="KW-0808">Transferase</keyword>
<dbReference type="InterPro" id="IPR000700">
    <property type="entry name" value="PAS-assoc_C"/>
</dbReference>
<dbReference type="PIRSF" id="PIRSF005925">
    <property type="entry name" value="Dos"/>
    <property type="match status" value="1"/>
</dbReference>
<dbReference type="CDD" id="cd01949">
    <property type="entry name" value="GGDEF"/>
    <property type="match status" value="1"/>
</dbReference>
<proteinExistence type="predicted"/>
<dbReference type="Gene3D" id="3.30.450.20">
    <property type="entry name" value="PAS domain"/>
    <property type="match status" value="1"/>
</dbReference>
<dbReference type="GO" id="GO:0071732">
    <property type="term" value="P:cellular response to nitric oxide"/>
    <property type="evidence" value="ECO:0007669"/>
    <property type="project" value="UniProtKB-ARBA"/>
</dbReference>
<dbReference type="NCBIfam" id="TIGR00229">
    <property type="entry name" value="sensory_box"/>
    <property type="match status" value="1"/>
</dbReference>
<dbReference type="InterPro" id="IPR052155">
    <property type="entry name" value="Biofilm_reg_signaling"/>
</dbReference>
<dbReference type="FunFam" id="3.20.20.450:FF:000001">
    <property type="entry name" value="Cyclic di-GMP phosphodiesterase yahA"/>
    <property type="match status" value="1"/>
</dbReference>
<dbReference type="GO" id="GO:0071111">
    <property type="term" value="F:cyclic-guanylate-specific phosphodiesterase activity"/>
    <property type="evidence" value="ECO:0007669"/>
    <property type="project" value="UniProtKB-EC"/>
</dbReference>
<dbReference type="CDD" id="cd00130">
    <property type="entry name" value="PAS"/>
    <property type="match status" value="1"/>
</dbReference>
<dbReference type="Gene3D" id="3.20.20.450">
    <property type="entry name" value="EAL domain"/>
    <property type="match status" value="1"/>
</dbReference>
<dbReference type="SUPFAM" id="SSF141868">
    <property type="entry name" value="EAL domain-like"/>
    <property type="match status" value="1"/>
</dbReference>
<evidence type="ECO:0000259" key="3">
    <source>
        <dbReference type="PROSITE" id="PS50883"/>
    </source>
</evidence>
<dbReference type="NCBIfam" id="TIGR00254">
    <property type="entry name" value="GGDEF"/>
    <property type="match status" value="1"/>
</dbReference>
<dbReference type="InterPro" id="IPR000160">
    <property type="entry name" value="GGDEF_dom"/>
</dbReference>
<dbReference type="FunFam" id="3.30.70.270:FF:000001">
    <property type="entry name" value="Diguanylate cyclase domain protein"/>
    <property type="match status" value="1"/>
</dbReference>
<dbReference type="PROSITE" id="PS50883">
    <property type="entry name" value="EAL"/>
    <property type="match status" value="1"/>
</dbReference>
<feature type="domain" description="PAC" evidence="2">
    <location>
        <begin position="114"/>
        <end position="166"/>
    </location>
</feature>
<dbReference type="InterPro" id="IPR029787">
    <property type="entry name" value="Nucleotide_cyclase"/>
</dbReference>
<dbReference type="PROSITE" id="PS50113">
    <property type="entry name" value="PAC"/>
    <property type="match status" value="1"/>
</dbReference>
<dbReference type="Pfam" id="PF08448">
    <property type="entry name" value="PAS_4"/>
    <property type="match status" value="1"/>
</dbReference>
<evidence type="ECO:0000313" key="6">
    <source>
        <dbReference type="Proteomes" id="UP000186143"/>
    </source>
</evidence>
<dbReference type="SMART" id="SM00267">
    <property type="entry name" value="GGDEF"/>
    <property type="match status" value="1"/>
</dbReference>
<dbReference type="SUPFAM" id="SSF55785">
    <property type="entry name" value="PYP-like sensor domain (PAS domain)"/>
    <property type="match status" value="1"/>
</dbReference>
<dbReference type="InterPro" id="IPR043128">
    <property type="entry name" value="Rev_trsase/Diguanyl_cyclase"/>
</dbReference>
<evidence type="ECO:0000259" key="2">
    <source>
        <dbReference type="PROSITE" id="PS50113"/>
    </source>
</evidence>
<accession>A0A1Q9AK26</accession>
<name>A0A1Q9AK26_9HYPH</name>
<gene>
    <name evidence="5" type="ORF">BJF92_08125</name>
</gene>
<dbReference type="Pfam" id="PF00990">
    <property type="entry name" value="GGDEF"/>
    <property type="match status" value="1"/>
</dbReference>
<dbReference type="Gene3D" id="3.30.450.40">
    <property type="match status" value="1"/>
</dbReference>
<evidence type="ECO:0000259" key="4">
    <source>
        <dbReference type="PROSITE" id="PS50887"/>
    </source>
</evidence>
<comment type="caution">
    <text evidence="5">The sequence shown here is derived from an EMBL/GenBank/DDBJ whole genome shotgun (WGS) entry which is preliminary data.</text>
</comment>
<dbReference type="InterPro" id="IPR012226">
    <property type="entry name" value="Diguanyl_cyclase/Pdiesterase"/>
</dbReference>
<dbReference type="Gene3D" id="3.30.70.270">
    <property type="match status" value="1"/>
</dbReference>
<dbReference type="SMART" id="SM00052">
    <property type="entry name" value="EAL"/>
    <property type="match status" value="1"/>
</dbReference>
<keyword evidence="5" id="KW-0418">Kinase</keyword>
<protein>
    <submittedName>
        <fullName evidence="5">Histidine kinase</fullName>
    </submittedName>
</protein>
<dbReference type="PANTHER" id="PTHR44757:SF2">
    <property type="entry name" value="BIOFILM ARCHITECTURE MAINTENANCE PROTEIN MBAA"/>
    <property type="match status" value="1"/>
</dbReference>
<dbReference type="InterPro" id="IPR001633">
    <property type="entry name" value="EAL_dom"/>
</dbReference>
<feature type="domain" description="GGDEF" evidence="4">
    <location>
        <begin position="364"/>
        <end position="499"/>
    </location>
</feature>
<comment type="catalytic activity">
    <reaction evidence="1">
        <text>3',3'-c-di-GMP + H2O = 5'-phosphoguanylyl(3'-&gt;5')guanosine + H(+)</text>
        <dbReference type="Rhea" id="RHEA:24902"/>
        <dbReference type="ChEBI" id="CHEBI:15377"/>
        <dbReference type="ChEBI" id="CHEBI:15378"/>
        <dbReference type="ChEBI" id="CHEBI:58754"/>
        <dbReference type="ChEBI" id="CHEBI:58805"/>
        <dbReference type="EC" id="3.1.4.52"/>
    </reaction>
    <physiologicalReaction direction="left-to-right" evidence="1">
        <dbReference type="Rhea" id="RHEA:24903"/>
    </physiologicalReaction>
</comment>
<dbReference type="SUPFAM" id="SSF55781">
    <property type="entry name" value="GAF domain-like"/>
    <property type="match status" value="1"/>
</dbReference>
<dbReference type="Pfam" id="PF13185">
    <property type="entry name" value="GAF_2"/>
    <property type="match status" value="1"/>
</dbReference>
<dbReference type="PROSITE" id="PS50887">
    <property type="entry name" value="GGDEF"/>
    <property type="match status" value="1"/>
</dbReference>
<dbReference type="AlphaFoldDB" id="A0A1Q9AK26"/>
<dbReference type="InterPro" id="IPR035965">
    <property type="entry name" value="PAS-like_dom_sf"/>
</dbReference>
<dbReference type="PANTHER" id="PTHR44757">
    <property type="entry name" value="DIGUANYLATE CYCLASE DGCP"/>
    <property type="match status" value="1"/>
</dbReference>
<dbReference type="SMART" id="SM00065">
    <property type="entry name" value="GAF"/>
    <property type="match status" value="1"/>
</dbReference>
<dbReference type="SUPFAM" id="SSF55073">
    <property type="entry name" value="Nucleotide cyclase"/>
    <property type="match status" value="1"/>
</dbReference>
<dbReference type="InterPro" id="IPR029016">
    <property type="entry name" value="GAF-like_dom_sf"/>
</dbReference>
<dbReference type="Proteomes" id="UP000186143">
    <property type="component" value="Unassembled WGS sequence"/>
</dbReference>
<dbReference type="InterPro" id="IPR000014">
    <property type="entry name" value="PAS"/>
</dbReference>
<dbReference type="STRING" id="1672749.BJF92_08125"/>
<feature type="domain" description="EAL" evidence="3">
    <location>
        <begin position="508"/>
        <end position="762"/>
    </location>
</feature>
<sequence>MRSRPDETKSLLDATRKLAAHLSQRALEENAKGHDLVQRFYWMEEMVNHIPDYLYAKDREGRFLIANRVTARDNGFEDASQLVGLSDLDLHPREAVQAIIDSERHVIETGEAILDMEERGLVEPRGERWLMTSKVPLRDVSGNIVGIVGISRDITDKRRADKLVRDQSRLLEMIAKGATLTSFLDTLLLTAEDYVPGIYGSILLLSDDGHNLLTGAAPSLPPDYVQATSCVPIGPKMGSCGTAAWRGEPVEVSDIATDPLWDDFRHLVLPLGLRACWSTPIINHLGQTLGTFAIYSKTTGLPTTELRELINMTVHLCGIAIERHRTEQRIAYMAHHDVLTGLPNRMMFDSALSETLLRARMNDDVVTLAFLDLDEFKLINDSLGHHVGDRVIEAVARRIRRCLRQGDLVSRIGGDEFTVMLRSAADEPAQLTLRRTELIRRVIARPLTIEGSQLRMSCSMGVASFPEGGTTARELIANADVAMYAAKRRGRNTLVQFRPSMALEAQAKLRNIEELRQAIAQQQFQLEYQPLIELETGHIFGVEALLRWMHPLRGRISPADFIPLAEETGLIVPLGAWILQTACAQAAAWSAKGLPPVTMAVNVSARQFREKGLQADVAAALASSGLPAERLELELTESAIMEDVGAATATMNALRGLGVHLAIDDFGTGYSSLSVLKTFPVRRLKIDRSFVHDIPADQDDIAITAAIISLARTLHLEVIAEGVETQAQFMMLKQMGCMAAQGFLIGRPMAAAAMAERLACDHASLTQR</sequence>
<evidence type="ECO:0000313" key="5">
    <source>
        <dbReference type="EMBL" id="OLP55632.1"/>
    </source>
</evidence>
<dbReference type="RefSeq" id="WP_075634632.1">
    <property type="nucleotide sequence ID" value="NZ_MKIO01000027.1"/>
</dbReference>
<organism evidence="5 6">
    <name type="scientific">Xaviernesmea rhizosphaerae</name>
    <dbReference type="NCBI Taxonomy" id="1672749"/>
    <lineage>
        <taxon>Bacteria</taxon>
        <taxon>Pseudomonadati</taxon>
        <taxon>Pseudomonadota</taxon>
        <taxon>Alphaproteobacteria</taxon>
        <taxon>Hyphomicrobiales</taxon>
        <taxon>Rhizobiaceae</taxon>
        <taxon>Rhizobium/Agrobacterium group</taxon>
        <taxon>Xaviernesmea</taxon>
    </lineage>
</organism>
<dbReference type="CDD" id="cd01948">
    <property type="entry name" value="EAL"/>
    <property type="match status" value="1"/>
</dbReference>
<dbReference type="InterPro" id="IPR035919">
    <property type="entry name" value="EAL_sf"/>
</dbReference>
<dbReference type="OrthoDB" id="9814202at2"/>
<dbReference type="Pfam" id="PF00563">
    <property type="entry name" value="EAL"/>
    <property type="match status" value="1"/>
</dbReference>
<dbReference type="GO" id="GO:0016301">
    <property type="term" value="F:kinase activity"/>
    <property type="evidence" value="ECO:0007669"/>
    <property type="project" value="UniProtKB-KW"/>
</dbReference>
<dbReference type="InterPro" id="IPR003018">
    <property type="entry name" value="GAF"/>
</dbReference>
<dbReference type="EMBL" id="MKIO01000027">
    <property type="protein sequence ID" value="OLP55632.1"/>
    <property type="molecule type" value="Genomic_DNA"/>
</dbReference>